<feature type="transmembrane region" description="Helical" evidence="7">
    <location>
        <begin position="220"/>
        <end position="246"/>
    </location>
</feature>
<keyword evidence="5 7" id="KW-1133">Transmembrane helix</keyword>
<feature type="transmembrane region" description="Helical" evidence="7">
    <location>
        <begin position="127"/>
        <end position="147"/>
    </location>
</feature>
<evidence type="ECO:0000256" key="5">
    <source>
        <dbReference type="ARBA" id="ARBA00022989"/>
    </source>
</evidence>
<gene>
    <name evidence="8" type="ORF">CYR75_11280</name>
</gene>
<dbReference type="AlphaFoldDB" id="A0A2K9MGQ6"/>
<feature type="transmembrane region" description="Helical" evidence="7">
    <location>
        <begin position="12"/>
        <end position="32"/>
    </location>
</feature>
<dbReference type="PANTHER" id="PTHR30065:SF1">
    <property type="entry name" value="SURFACE PRESENTATION OF ANTIGENS PROTEIN SPAR"/>
    <property type="match status" value="1"/>
</dbReference>
<evidence type="ECO:0000256" key="6">
    <source>
        <dbReference type="ARBA" id="ARBA00023136"/>
    </source>
</evidence>
<dbReference type="PANTHER" id="PTHR30065">
    <property type="entry name" value="FLAGELLAR BIOSYNTHETIC PROTEIN FLIR"/>
    <property type="match status" value="1"/>
</dbReference>
<evidence type="ECO:0000256" key="3">
    <source>
        <dbReference type="ARBA" id="ARBA00022475"/>
    </source>
</evidence>
<dbReference type="GO" id="GO:0006605">
    <property type="term" value="P:protein targeting"/>
    <property type="evidence" value="ECO:0007669"/>
    <property type="project" value="InterPro"/>
</dbReference>
<feature type="transmembrane region" description="Helical" evidence="7">
    <location>
        <begin position="44"/>
        <end position="62"/>
    </location>
</feature>
<dbReference type="Pfam" id="PF01311">
    <property type="entry name" value="Bac_export_1"/>
    <property type="match status" value="1"/>
</dbReference>
<evidence type="ECO:0000256" key="7">
    <source>
        <dbReference type="SAM" id="Phobius"/>
    </source>
</evidence>
<feature type="transmembrane region" description="Helical" evidence="7">
    <location>
        <begin position="95"/>
        <end position="115"/>
    </location>
</feature>
<evidence type="ECO:0000256" key="2">
    <source>
        <dbReference type="ARBA" id="ARBA00009772"/>
    </source>
</evidence>
<dbReference type="InterPro" id="IPR002010">
    <property type="entry name" value="T3SS_IM_R"/>
</dbReference>
<dbReference type="PRINTS" id="PR00953">
    <property type="entry name" value="TYPE3IMRPROT"/>
</dbReference>
<name>A0A2K9MGQ6_9RHOB</name>
<comment type="subcellular location">
    <subcellularLocation>
        <location evidence="1">Cell membrane</location>
        <topology evidence="1">Multi-pass membrane protein</topology>
    </subcellularLocation>
</comment>
<feature type="transmembrane region" description="Helical" evidence="7">
    <location>
        <begin position="180"/>
        <end position="200"/>
    </location>
</feature>
<keyword evidence="6 7" id="KW-0472">Membrane</keyword>
<keyword evidence="9" id="KW-1185">Reference proteome</keyword>
<evidence type="ECO:0000313" key="8">
    <source>
        <dbReference type="EMBL" id="AUM74784.1"/>
    </source>
</evidence>
<sequence length="249" mass="25613">MSFLAYLPPDLAALTLPLILAYLRVQAALLVFPVLSERVVGARLRVALAVVLTPLTLAVSGLNTAPEGIEAFAVLALREMLVGLLIAIPARIMAMALHVATSAIGATASLSQIIGTGTEAAPHPIGNLMHMAGLALLMAMGLPLLLLDLIAQSYQGFPAGQLAVGDGHTTAVIGLVTRSFVLAMALASPFILGGLLYQMLTGVVNRVMPSLPVVFIGAPAIILLALAALAVLAPAILSGWAEAVFIHAR</sequence>
<dbReference type="GO" id="GO:0005886">
    <property type="term" value="C:plasma membrane"/>
    <property type="evidence" value="ECO:0007669"/>
    <property type="project" value="UniProtKB-SubCell"/>
</dbReference>
<keyword evidence="3" id="KW-1003">Cell membrane</keyword>
<dbReference type="KEGG" id="paru:CYR75_11280"/>
<keyword evidence="4 7" id="KW-0812">Transmembrane</keyword>
<dbReference type="EMBL" id="CP025583">
    <property type="protein sequence ID" value="AUM74784.1"/>
    <property type="molecule type" value="Genomic_DNA"/>
</dbReference>
<reference evidence="9" key="1">
    <citation type="submission" date="2017-12" db="EMBL/GenBank/DDBJ databases">
        <title>Genomic analysis of Paracoccus sp. CBA4604.</title>
        <authorList>
            <person name="Roh S.W."/>
            <person name="Kim J.Y."/>
            <person name="Kim J.S."/>
        </authorList>
    </citation>
    <scope>NUCLEOTIDE SEQUENCE [LARGE SCALE GENOMIC DNA]</scope>
    <source>
        <strain evidence="9">CBA4604</strain>
    </source>
</reference>
<accession>A0A2K9MGQ6</accession>
<organism evidence="8 9">
    <name type="scientific">Paracoccus jeotgali</name>
    <dbReference type="NCBI Taxonomy" id="2065379"/>
    <lineage>
        <taxon>Bacteria</taxon>
        <taxon>Pseudomonadati</taxon>
        <taxon>Pseudomonadota</taxon>
        <taxon>Alphaproteobacteria</taxon>
        <taxon>Rhodobacterales</taxon>
        <taxon>Paracoccaceae</taxon>
        <taxon>Paracoccus</taxon>
    </lineage>
</organism>
<dbReference type="RefSeq" id="WP_101500129.1">
    <property type="nucleotide sequence ID" value="NZ_CP025583.1"/>
</dbReference>
<protein>
    <submittedName>
        <fullName evidence="8">Type III secretion protein</fullName>
    </submittedName>
</protein>
<dbReference type="Proteomes" id="UP000234882">
    <property type="component" value="Chromosome"/>
</dbReference>
<feature type="transmembrane region" description="Helical" evidence="7">
    <location>
        <begin position="68"/>
        <end position="88"/>
    </location>
</feature>
<dbReference type="OrthoDB" id="9779817at2"/>
<proteinExistence type="inferred from homology"/>
<evidence type="ECO:0000313" key="9">
    <source>
        <dbReference type="Proteomes" id="UP000234882"/>
    </source>
</evidence>
<evidence type="ECO:0000256" key="1">
    <source>
        <dbReference type="ARBA" id="ARBA00004651"/>
    </source>
</evidence>
<evidence type="ECO:0000256" key="4">
    <source>
        <dbReference type="ARBA" id="ARBA00022692"/>
    </source>
</evidence>
<comment type="similarity">
    <text evidence="2">Belongs to the FliR/MopE/SpaR family.</text>
</comment>